<gene>
    <name evidence="4" type="ORF">JZ786_15000</name>
</gene>
<dbReference type="KEGG" id="afx:JZ786_15000"/>
<dbReference type="InterPro" id="IPR052362">
    <property type="entry name" value="HTH-GbsR_regulator"/>
</dbReference>
<dbReference type="Proteomes" id="UP000663505">
    <property type="component" value="Chromosome"/>
</dbReference>
<keyword evidence="2" id="KW-0238">DNA-binding</keyword>
<name>A0A9X7Z4C5_9BACL</name>
<organism evidence="4 5">
    <name type="scientific">Alicyclobacillus mengziensis</name>
    <dbReference type="NCBI Taxonomy" id="2931921"/>
    <lineage>
        <taxon>Bacteria</taxon>
        <taxon>Bacillati</taxon>
        <taxon>Bacillota</taxon>
        <taxon>Bacilli</taxon>
        <taxon>Bacillales</taxon>
        <taxon>Alicyclobacillaceae</taxon>
        <taxon>Alicyclobacillus</taxon>
    </lineage>
</organism>
<proteinExistence type="predicted"/>
<protein>
    <recommendedName>
        <fullName evidence="6">HTH-type transcriptional regulator</fullName>
    </recommendedName>
</protein>
<keyword evidence="3" id="KW-0804">Transcription</keyword>
<dbReference type="AlphaFoldDB" id="A0A9X7Z4C5"/>
<dbReference type="InterPro" id="IPR036390">
    <property type="entry name" value="WH_DNA-bd_sf"/>
</dbReference>
<sequence length="205" mass="23459">MSDDTDVPFRVSLEHAREELSRASEQTMRVYGYPESVVRIYGALSVCRIPLTFDEVMSRVGLSRASVNNGLRVLIDIGSVVKLRETNRNVYVVERNFFKNFAAFIVRNLREERSVYMRTTEEVLPTLEEVAASAASVHEREEAQFHLAQVRQNRLFYDWLNQFADFLETGKVFDCLPKPAGLSAMQKVFADAQSLDDKAKLRGDR</sequence>
<reference evidence="4 5" key="1">
    <citation type="submission" date="2021-02" db="EMBL/GenBank/DDBJ databases">
        <title>Alicyclobacillus curvatus sp. nov. and Alicyclobacillus mengziensis sp. nov., two acidophilic bacteria isolated from acid mine drainage.</title>
        <authorList>
            <person name="Huang Y."/>
        </authorList>
    </citation>
    <scope>NUCLEOTIDE SEQUENCE [LARGE SCALE GENOMIC DNA]</scope>
    <source>
        <strain evidence="4 5">S30H14</strain>
    </source>
</reference>
<keyword evidence="5" id="KW-1185">Reference proteome</keyword>
<dbReference type="PANTHER" id="PTHR38465">
    <property type="entry name" value="HTH-TYPE TRANSCRIPTIONAL REGULATOR MJ1563-RELATED"/>
    <property type="match status" value="1"/>
</dbReference>
<dbReference type="SUPFAM" id="SSF46785">
    <property type="entry name" value="Winged helix' DNA-binding domain"/>
    <property type="match status" value="1"/>
</dbReference>
<accession>A0A9X7Z4C5</accession>
<dbReference type="EMBL" id="CP071182">
    <property type="protein sequence ID" value="QSO45844.1"/>
    <property type="molecule type" value="Genomic_DNA"/>
</dbReference>
<evidence type="ECO:0000256" key="1">
    <source>
        <dbReference type="ARBA" id="ARBA00023015"/>
    </source>
</evidence>
<evidence type="ECO:0000256" key="3">
    <source>
        <dbReference type="ARBA" id="ARBA00023163"/>
    </source>
</evidence>
<dbReference type="RefSeq" id="WP_206655217.1">
    <property type="nucleotide sequence ID" value="NZ_CP071182.1"/>
</dbReference>
<dbReference type="GO" id="GO:0003677">
    <property type="term" value="F:DNA binding"/>
    <property type="evidence" value="ECO:0007669"/>
    <property type="project" value="UniProtKB-KW"/>
</dbReference>
<evidence type="ECO:0000256" key="2">
    <source>
        <dbReference type="ARBA" id="ARBA00023125"/>
    </source>
</evidence>
<dbReference type="Gene3D" id="1.10.10.10">
    <property type="entry name" value="Winged helix-like DNA-binding domain superfamily/Winged helix DNA-binding domain"/>
    <property type="match status" value="1"/>
</dbReference>
<keyword evidence="1" id="KW-0805">Transcription regulation</keyword>
<dbReference type="InterPro" id="IPR036388">
    <property type="entry name" value="WH-like_DNA-bd_sf"/>
</dbReference>
<dbReference type="PANTHER" id="PTHR38465:SF1">
    <property type="entry name" value="HTH-TYPE TRANSCRIPTIONAL REGULATOR MJ1563-RELATED"/>
    <property type="match status" value="1"/>
</dbReference>
<evidence type="ECO:0008006" key="6">
    <source>
        <dbReference type="Google" id="ProtNLM"/>
    </source>
</evidence>
<evidence type="ECO:0000313" key="4">
    <source>
        <dbReference type="EMBL" id="QSO45844.1"/>
    </source>
</evidence>
<evidence type="ECO:0000313" key="5">
    <source>
        <dbReference type="Proteomes" id="UP000663505"/>
    </source>
</evidence>